<sequence length="274" mass="29705">MAVSSNDELELLPQAKGSCIDSIEPNRVQKILLINPNSTKLMTFNCIKMVEQYVPPDAIVYGYTAPQTAPTTVEGHLDGVISSADVMRDAYKLIAYVDACLVACFSEHPLVNCIREEFDVPVCGIMEAAIYSAKIIGGRFGIITTVYRSQIRHEDGVKNYGISNGCAGLLSTGLKVAELHTKPREEVLEIMRNVATKLVKEKEADTLLLGCAGMTDMKLAVEEAVKPYGVIVIDGVVAGVNILSGFVRSGLQTSKRGLFCSSLESRTARGQTWL</sequence>
<dbReference type="InterPro" id="IPR015942">
    <property type="entry name" value="Asp/Glu/hydantoin_racemase"/>
</dbReference>
<evidence type="ECO:0000256" key="1">
    <source>
        <dbReference type="ARBA" id="ARBA00038414"/>
    </source>
</evidence>
<dbReference type="PANTHER" id="PTHR28047">
    <property type="entry name" value="PROTEIN DCG1"/>
    <property type="match status" value="1"/>
</dbReference>
<dbReference type="Gene3D" id="3.40.50.12500">
    <property type="match status" value="1"/>
</dbReference>
<dbReference type="Pfam" id="PF01177">
    <property type="entry name" value="Asp_Glu_race"/>
    <property type="match status" value="1"/>
</dbReference>
<comment type="similarity">
    <text evidence="1">Belongs to the HyuE racemase family.</text>
</comment>
<proteinExistence type="inferred from homology"/>
<dbReference type="InterPro" id="IPR052186">
    <property type="entry name" value="Hydantoin_racemase-like"/>
</dbReference>
<name>A0A1Q2YLM3_9ASCO</name>
<comment type="caution">
    <text evidence="2">The sequence shown here is derived from an EMBL/GenBank/DDBJ whole genome shotgun (WGS) entry which is preliminary data.</text>
</comment>
<dbReference type="InterPro" id="IPR053714">
    <property type="entry name" value="Iso_Racemase_Enz_sf"/>
</dbReference>
<organism evidence="2 3">
    <name type="scientific">Pichia membranifaciens</name>
    <dbReference type="NCBI Taxonomy" id="4926"/>
    <lineage>
        <taxon>Eukaryota</taxon>
        <taxon>Fungi</taxon>
        <taxon>Dikarya</taxon>
        <taxon>Ascomycota</taxon>
        <taxon>Saccharomycotina</taxon>
        <taxon>Pichiomycetes</taxon>
        <taxon>Pichiales</taxon>
        <taxon>Pichiaceae</taxon>
        <taxon>Pichia</taxon>
    </lineage>
</organism>
<dbReference type="PANTHER" id="PTHR28047:SF6">
    <property type="entry name" value="CN HYDROLASE DOMAIN-CONTAINING PROTEIN"/>
    <property type="match status" value="1"/>
</dbReference>
<evidence type="ECO:0008006" key="4">
    <source>
        <dbReference type="Google" id="ProtNLM"/>
    </source>
</evidence>
<evidence type="ECO:0000313" key="3">
    <source>
        <dbReference type="Proteomes" id="UP000186136"/>
    </source>
</evidence>
<evidence type="ECO:0000313" key="2">
    <source>
        <dbReference type="EMBL" id="GAV30445.1"/>
    </source>
</evidence>
<keyword evidence="3" id="KW-1185">Reference proteome</keyword>
<reference evidence="2 3" key="1">
    <citation type="submission" date="2016-08" db="EMBL/GenBank/DDBJ databases">
        <title>Whole genome shotgun sequence of Pichia membranifaciens KS47-1.</title>
        <authorList>
            <person name="Konishi M."/>
            <person name="Ishida M."/>
            <person name="Arakawa T."/>
            <person name="Kato Y."/>
            <person name="Horiuchi J."/>
        </authorList>
    </citation>
    <scope>NUCLEOTIDE SEQUENCE [LARGE SCALE GENOMIC DNA]</scope>
    <source>
        <strain evidence="2 3">KS47-1</strain>
    </source>
</reference>
<dbReference type="EMBL" id="BDGI01000178">
    <property type="protein sequence ID" value="GAV30445.1"/>
    <property type="molecule type" value="Genomic_DNA"/>
</dbReference>
<protein>
    <recommendedName>
        <fullName evidence="4">Hydantoin racemase</fullName>
    </recommendedName>
</protein>
<dbReference type="AlphaFoldDB" id="A0A1Q2YLM3"/>
<dbReference type="OrthoDB" id="412018at2759"/>
<accession>A0A1Q2YLM3</accession>
<dbReference type="GO" id="GO:0047661">
    <property type="term" value="F:amino-acid racemase activity"/>
    <property type="evidence" value="ECO:0007669"/>
    <property type="project" value="InterPro"/>
</dbReference>
<gene>
    <name evidence="2" type="ORF">PMKS-003959</name>
</gene>
<dbReference type="Proteomes" id="UP000186136">
    <property type="component" value="Unassembled WGS sequence"/>
</dbReference>